<gene>
    <name evidence="8" type="ORF">L21SP2_3028</name>
</gene>
<dbReference type="PANTHER" id="PTHR11986">
    <property type="entry name" value="AMINOTRANSFERASE CLASS III"/>
    <property type="match status" value="1"/>
</dbReference>
<dbReference type="InterPro" id="IPR015424">
    <property type="entry name" value="PyrdxlP-dep_Trfase"/>
</dbReference>
<dbReference type="Gene3D" id="3.40.640.10">
    <property type="entry name" value="Type I PLP-dependent aspartate aminotransferase-like (Major domain)"/>
    <property type="match status" value="1"/>
</dbReference>
<evidence type="ECO:0000256" key="1">
    <source>
        <dbReference type="ARBA" id="ARBA00001933"/>
    </source>
</evidence>
<dbReference type="KEGG" id="slr:L21SP2_3028"/>
<dbReference type="GO" id="GO:0042802">
    <property type="term" value="F:identical protein binding"/>
    <property type="evidence" value="ECO:0007669"/>
    <property type="project" value="TreeGrafter"/>
</dbReference>
<dbReference type="InterPro" id="IPR015422">
    <property type="entry name" value="PyrdxlP-dep_Trfase_small"/>
</dbReference>
<dbReference type="RefSeq" id="WP_024269269.1">
    <property type="nucleotide sequence ID" value="NC_023035.1"/>
</dbReference>
<proteinExistence type="inferred from homology"/>
<dbReference type="InterPro" id="IPR004636">
    <property type="entry name" value="AcOrn/SuccOrn_fam"/>
</dbReference>
<evidence type="ECO:0000313" key="9">
    <source>
        <dbReference type="Proteomes" id="UP000018680"/>
    </source>
</evidence>
<evidence type="ECO:0000256" key="7">
    <source>
        <dbReference type="RuleBase" id="RU003560"/>
    </source>
</evidence>
<keyword evidence="9" id="KW-1185">Reference proteome</keyword>
<dbReference type="eggNOG" id="COG4992">
    <property type="taxonomic scope" value="Bacteria"/>
</dbReference>
<dbReference type="FunFam" id="3.40.640.10:FF:000004">
    <property type="entry name" value="Acetylornithine aminotransferase"/>
    <property type="match status" value="1"/>
</dbReference>
<dbReference type="GO" id="GO:0006526">
    <property type="term" value="P:L-arginine biosynthetic process"/>
    <property type="evidence" value="ECO:0007669"/>
    <property type="project" value="UniProtKB-ARBA"/>
</dbReference>
<dbReference type="InterPro" id="IPR005814">
    <property type="entry name" value="Aminotrans_3"/>
</dbReference>
<dbReference type="STRING" id="1307761.L21SP2_3028"/>
<keyword evidence="4 8" id="KW-0808">Transferase</keyword>
<dbReference type="NCBIfam" id="TIGR00707">
    <property type="entry name" value="argD"/>
    <property type="match status" value="1"/>
</dbReference>
<keyword evidence="3" id="KW-0028">Amino-acid biosynthesis</keyword>
<dbReference type="InterPro" id="IPR049704">
    <property type="entry name" value="Aminotrans_3_PPA_site"/>
</dbReference>
<dbReference type="Gene3D" id="3.90.1150.10">
    <property type="entry name" value="Aspartate Aminotransferase, domain 1"/>
    <property type="match status" value="1"/>
</dbReference>
<dbReference type="GO" id="GO:0003992">
    <property type="term" value="F:N2-acetyl-L-ornithine:2-oxoglutarate 5-aminotransferase activity"/>
    <property type="evidence" value="ECO:0007669"/>
    <property type="project" value="UniProtKB-EC"/>
</dbReference>
<dbReference type="HOGENOM" id="CLU_016922_10_1_12"/>
<dbReference type="PANTHER" id="PTHR11986:SF79">
    <property type="entry name" value="ACETYLORNITHINE AMINOTRANSFERASE, MITOCHONDRIAL"/>
    <property type="match status" value="1"/>
</dbReference>
<dbReference type="GO" id="GO:0030170">
    <property type="term" value="F:pyridoxal phosphate binding"/>
    <property type="evidence" value="ECO:0007669"/>
    <property type="project" value="InterPro"/>
</dbReference>
<dbReference type="CDD" id="cd00610">
    <property type="entry name" value="OAT_like"/>
    <property type="match status" value="1"/>
</dbReference>
<evidence type="ECO:0000256" key="6">
    <source>
        <dbReference type="ARBA" id="ARBA00029440"/>
    </source>
</evidence>
<dbReference type="SUPFAM" id="SSF53383">
    <property type="entry name" value="PLP-dependent transferases"/>
    <property type="match status" value="1"/>
</dbReference>
<comment type="similarity">
    <text evidence="7">Belongs to the class-III pyridoxal-phosphate-dependent aminotransferase family.</text>
</comment>
<dbReference type="EC" id="2.6.1.11" evidence="8"/>
<keyword evidence="5 7" id="KW-0663">Pyridoxal phosphate</keyword>
<comment type="cofactor">
    <cofactor evidence="1">
        <name>pyridoxal 5'-phosphate</name>
        <dbReference type="ChEBI" id="CHEBI:597326"/>
    </cofactor>
</comment>
<name>V5WKL7_9SPIO</name>
<keyword evidence="2 8" id="KW-0032">Aminotransferase</keyword>
<dbReference type="InterPro" id="IPR015421">
    <property type="entry name" value="PyrdxlP-dep_Trfase_major"/>
</dbReference>
<evidence type="ECO:0000256" key="4">
    <source>
        <dbReference type="ARBA" id="ARBA00022679"/>
    </source>
</evidence>
<evidence type="ECO:0000256" key="5">
    <source>
        <dbReference type="ARBA" id="ARBA00022898"/>
    </source>
</evidence>
<reference evidence="8 9" key="1">
    <citation type="journal article" date="2015" name="Stand. Genomic Sci.">
        <title>Complete genome sequence and description of Salinispira pacifica gen. nov., sp. nov., a novel spirochaete isolated form a hypersaline microbial mat.</title>
        <authorList>
            <person name="Ben Hania W."/>
            <person name="Joseph M."/>
            <person name="Schumann P."/>
            <person name="Bunk B."/>
            <person name="Fiebig A."/>
            <person name="Sproer C."/>
            <person name="Klenk H.P."/>
            <person name="Fardeau M.L."/>
            <person name="Spring S."/>
        </authorList>
    </citation>
    <scope>NUCLEOTIDE SEQUENCE [LARGE SCALE GENOMIC DNA]</scope>
    <source>
        <strain evidence="8 9">L21-RPul-D2</strain>
    </source>
</reference>
<dbReference type="EMBL" id="CP006939">
    <property type="protein sequence ID" value="AHC16372.1"/>
    <property type="molecule type" value="Genomic_DNA"/>
</dbReference>
<dbReference type="InterPro" id="IPR050103">
    <property type="entry name" value="Class-III_PLP-dep_AT"/>
</dbReference>
<dbReference type="Pfam" id="PF00202">
    <property type="entry name" value="Aminotran_3"/>
    <property type="match status" value="1"/>
</dbReference>
<evidence type="ECO:0000256" key="3">
    <source>
        <dbReference type="ARBA" id="ARBA00022605"/>
    </source>
</evidence>
<dbReference type="AlphaFoldDB" id="V5WKL7"/>
<comment type="pathway">
    <text evidence="6">Amino-acid biosynthesis.</text>
</comment>
<dbReference type="PIRSF" id="PIRSF000521">
    <property type="entry name" value="Transaminase_4ab_Lys_Orn"/>
    <property type="match status" value="1"/>
</dbReference>
<protein>
    <submittedName>
        <fullName evidence="8">Acetylornithine aminotransferase</fullName>
        <ecNumber evidence="8">2.6.1.11</ecNumber>
    </submittedName>
</protein>
<dbReference type="PROSITE" id="PS00600">
    <property type="entry name" value="AA_TRANSFER_CLASS_3"/>
    <property type="match status" value="1"/>
</dbReference>
<sequence length="422" mass="46107">MKHTDQNSGNGGYTRSHRMPRQYADSLLIMAEGSEVRLKDAGGREYLDFASGIAVNALGYGRKELAEIMAAQAEKLIHISNLFTTAPALELAEKLCSSSPRPEDQPWKAGMNPGYFNAVHFGNSGTEANEAALKYARAYQIRSGRKRRNKFLAFSNSFHGRTMGALSVTSTEKYRKPFSPLVPGAVFAEYNNLKDLRRKLKSSIAGVIVEVIQGEGGIISMDREFAAELNRICREKDIILIADEVQTGLGRTGTLFASEAVGLEPDIITLSKPLAGGLPLSATLITEHVNDRLHPGDHASTFGGGPVTTAAGSFIWDEINRPGFLSSVRTISDFLEERLEAVSHAFPGVFREGEVRGRGMLRGLVVRDPEVLPRILSGAMEQGLLLLRAGTDVLRFAPPLIIKKDDINEMERKLRTVLGSLK</sequence>
<dbReference type="Proteomes" id="UP000018680">
    <property type="component" value="Chromosome"/>
</dbReference>
<accession>V5WKL7</accession>
<dbReference type="NCBIfam" id="NF002325">
    <property type="entry name" value="PRK01278.1"/>
    <property type="match status" value="1"/>
</dbReference>
<organism evidence="8 9">
    <name type="scientific">Salinispira pacifica</name>
    <dbReference type="NCBI Taxonomy" id="1307761"/>
    <lineage>
        <taxon>Bacteria</taxon>
        <taxon>Pseudomonadati</taxon>
        <taxon>Spirochaetota</taxon>
        <taxon>Spirochaetia</taxon>
        <taxon>Spirochaetales</taxon>
        <taxon>Spirochaetaceae</taxon>
        <taxon>Salinispira</taxon>
    </lineage>
</organism>
<evidence type="ECO:0000313" key="8">
    <source>
        <dbReference type="EMBL" id="AHC16372.1"/>
    </source>
</evidence>
<evidence type="ECO:0000256" key="2">
    <source>
        <dbReference type="ARBA" id="ARBA00022576"/>
    </source>
</evidence>
<dbReference type="PATRIC" id="fig|1307761.3.peg.3017"/>